<accession>A0ACA9L5W3</accession>
<name>A0ACA9L5W3_9GLOM</name>
<sequence>MNQNQIFSNEIFNEIFHFLYDMNESLFNSILVSRRWAIIGIPILWQLPFMKYKEIVNEEKREIMIEDLIIQIKKKSTLFEYFKYVKMIDTCLTEKFQIKTR</sequence>
<protein>
    <submittedName>
        <fullName evidence="1">741_t:CDS:1</fullName>
    </submittedName>
</protein>
<gene>
    <name evidence="1" type="ORF">SCALOS_LOCUS3576</name>
</gene>
<evidence type="ECO:0000313" key="1">
    <source>
        <dbReference type="EMBL" id="CAG8509100.1"/>
    </source>
</evidence>
<feature type="non-terminal residue" evidence="1">
    <location>
        <position position="101"/>
    </location>
</feature>
<evidence type="ECO:0000313" key="2">
    <source>
        <dbReference type="Proteomes" id="UP000789860"/>
    </source>
</evidence>
<reference evidence="1" key="1">
    <citation type="submission" date="2021-06" db="EMBL/GenBank/DDBJ databases">
        <authorList>
            <person name="Kallberg Y."/>
            <person name="Tangrot J."/>
            <person name="Rosling A."/>
        </authorList>
    </citation>
    <scope>NUCLEOTIDE SEQUENCE</scope>
    <source>
        <strain evidence="1">AU212A</strain>
    </source>
</reference>
<proteinExistence type="predicted"/>
<dbReference type="Proteomes" id="UP000789860">
    <property type="component" value="Unassembled WGS sequence"/>
</dbReference>
<comment type="caution">
    <text evidence="1">The sequence shown here is derived from an EMBL/GenBank/DDBJ whole genome shotgun (WGS) entry which is preliminary data.</text>
</comment>
<organism evidence="1 2">
    <name type="scientific">Scutellospora calospora</name>
    <dbReference type="NCBI Taxonomy" id="85575"/>
    <lineage>
        <taxon>Eukaryota</taxon>
        <taxon>Fungi</taxon>
        <taxon>Fungi incertae sedis</taxon>
        <taxon>Mucoromycota</taxon>
        <taxon>Glomeromycotina</taxon>
        <taxon>Glomeromycetes</taxon>
        <taxon>Diversisporales</taxon>
        <taxon>Gigasporaceae</taxon>
        <taxon>Scutellospora</taxon>
    </lineage>
</organism>
<keyword evidence="2" id="KW-1185">Reference proteome</keyword>
<dbReference type="EMBL" id="CAJVPM010004105">
    <property type="protein sequence ID" value="CAG8509100.1"/>
    <property type="molecule type" value="Genomic_DNA"/>
</dbReference>